<organism evidence="1 2">
    <name type="scientific">Cedecea neteri</name>
    <dbReference type="NCBI Taxonomy" id="158822"/>
    <lineage>
        <taxon>Bacteria</taxon>
        <taxon>Pseudomonadati</taxon>
        <taxon>Pseudomonadota</taxon>
        <taxon>Gammaproteobacteria</taxon>
        <taxon>Enterobacterales</taxon>
        <taxon>Enterobacteriaceae</taxon>
        <taxon>Cedecea</taxon>
    </lineage>
</organism>
<protein>
    <submittedName>
        <fullName evidence="1">Uncharacterized protein</fullName>
    </submittedName>
</protein>
<evidence type="ECO:0000313" key="2">
    <source>
        <dbReference type="Proteomes" id="UP000217979"/>
    </source>
</evidence>
<dbReference type="RefSeq" id="WP_072279208.1">
    <property type="nucleotide sequence ID" value="NZ_CP023525.1"/>
</dbReference>
<evidence type="ECO:0000313" key="1">
    <source>
        <dbReference type="EMBL" id="ATF93543.1"/>
    </source>
</evidence>
<proteinExistence type="predicted"/>
<gene>
    <name evidence="1" type="ORF">CO704_16200</name>
</gene>
<reference evidence="1 2" key="1">
    <citation type="submission" date="2017-09" db="EMBL/GenBank/DDBJ databases">
        <title>FDA dAtabase for Regulatory Grade micrObial Sequences (FDA-ARGOS): Supporting development and validation of Infectious Disease Dx tests.</title>
        <authorList>
            <person name="Minogue T."/>
            <person name="Wolcott M."/>
            <person name="Wasieloski L."/>
            <person name="Aguilar W."/>
            <person name="Moore D."/>
            <person name="Tallon L."/>
            <person name="Sadzewicz L."/>
            <person name="Ott S."/>
            <person name="Zhao X."/>
            <person name="Nagaraj S."/>
            <person name="Vavikolanu K."/>
            <person name="Aluvathingal J."/>
            <person name="Nadendla S."/>
            <person name="Sichtig H."/>
        </authorList>
    </citation>
    <scope>NUCLEOTIDE SEQUENCE [LARGE SCALE GENOMIC DNA]</scope>
    <source>
        <strain evidence="1 2">FDAARGOS_392</strain>
    </source>
</reference>
<accession>A0A291E0Q1</accession>
<dbReference type="EMBL" id="CP023525">
    <property type="protein sequence ID" value="ATF93543.1"/>
    <property type="molecule type" value="Genomic_DNA"/>
</dbReference>
<name>A0A291E0Q1_9ENTR</name>
<dbReference type="AlphaFoldDB" id="A0A291E0Q1"/>
<dbReference type="Proteomes" id="UP000217979">
    <property type="component" value="Chromosome"/>
</dbReference>
<sequence length="177" mass="19522">MANEDSSIQASSEIPPHDRAFAVTLATLLEKPQGAAMDLFQVLDTCEQYAGHLLENKNHTQRMALCGRLLAGLEVLKSVLKAPLPDHLVEKLTLKEIEASIGDTPTATDAETLREYCAALTIVLLNHQEPPHKRQQMAELLYEMILTLTEDLKAPRFVRSSTGELKNIEAAAVTEVH</sequence>